<dbReference type="Pfam" id="PF13041">
    <property type="entry name" value="PPR_2"/>
    <property type="match status" value="4"/>
</dbReference>
<feature type="repeat" description="PPR" evidence="2">
    <location>
        <begin position="269"/>
        <end position="303"/>
    </location>
</feature>
<dbReference type="NCBIfam" id="TIGR00756">
    <property type="entry name" value="PPR"/>
    <property type="match status" value="5"/>
</dbReference>
<dbReference type="SUPFAM" id="SSF48452">
    <property type="entry name" value="TPR-like"/>
    <property type="match status" value="1"/>
</dbReference>
<name>A0A8T2UXI8_CERRI</name>
<dbReference type="InterPro" id="IPR046960">
    <property type="entry name" value="PPR_At4g14850-like_plant"/>
</dbReference>
<dbReference type="EMBL" id="CM035410">
    <property type="protein sequence ID" value="KAH7436779.1"/>
    <property type="molecule type" value="Genomic_DNA"/>
</dbReference>
<dbReference type="PANTHER" id="PTHR47926:SF382">
    <property type="entry name" value="PENTACOTRIPEPTIDE-REPEAT REGION OF PRORP DOMAIN-CONTAINING PROTEIN"/>
    <property type="match status" value="1"/>
</dbReference>
<dbReference type="FunFam" id="1.25.40.10:FF:000158">
    <property type="entry name" value="pentatricopeptide repeat-containing protein At2g33680"/>
    <property type="match status" value="1"/>
</dbReference>
<sequence>MRTDLLTSLRAATRNKDIGQGILIHDEIVRCGLFHKCSDALVTMYSACNAVALAEELFESYESKDVCTWTALMAACTEAGRGTDSLNYFERMQQKGVPLDASSCTCALKACASIGAIDTGEHLHSMIIYYDFLGGNIVLGTALVNMYAKCKVLNKARQVLEGLPTRNTVCWNALIVGYVQQGLGGQALKCFEEMQGEGINPDTVTFTITLKACACIGLIAKGKQIHVEILKQDLLGSDVSLGTALVDMYIKCKMLQRAQLVLEELPTQNLNSWNALISAYVRLGCGDQALDCFGGMLSWGFIPDEITYLSVLKAAGIIEAGSIGEQLHNQILEHDLLGENTLLGTALVDMYAKCGYLMKARHVLSDLLVRDTISWNALIAGYTHNEEGTQALECFEMMQQEGLSPNAVTFMCILKACGSVGAVRKGERLHEEMAKQGLLEGNTMLCAALVDMYAKCGALDKAGNVLKRLHMQSIFAWNALLRGYVQHGEAEQVIACLKWFHQEGAVPDEVTFTCMLSACSRLGLMETAKKYLSDMNSNYGMRPHIKQLTCLVDLLGRVGQLDKAFSVVEKSPSMESELWCSLLGTCQKSGNVKFGRYIFDRMVQINKRNAAAYVRMSQIYAAAGMV</sequence>
<evidence type="ECO:0000256" key="1">
    <source>
        <dbReference type="ARBA" id="ARBA00022737"/>
    </source>
</evidence>
<feature type="repeat" description="PPR" evidence="2">
    <location>
        <begin position="473"/>
        <end position="507"/>
    </location>
</feature>
<evidence type="ECO:0000313" key="4">
    <source>
        <dbReference type="Proteomes" id="UP000825935"/>
    </source>
</evidence>
<dbReference type="AlphaFoldDB" id="A0A8T2UXI8"/>
<gene>
    <name evidence="3" type="ORF">KP509_05G035800</name>
</gene>
<dbReference type="Gene3D" id="1.25.40.10">
    <property type="entry name" value="Tetratricopeptide repeat domain"/>
    <property type="match status" value="4"/>
</dbReference>
<dbReference type="OrthoDB" id="185373at2759"/>
<evidence type="ECO:0000313" key="3">
    <source>
        <dbReference type="EMBL" id="KAH7436779.1"/>
    </source>
</evidence>
<reference evidence="3" key="1">
    <citation type="submission" date="2021-08" db="EMBL/GenBank/DDBJ databases">
        <title>WGS assembly of Ceratopteris richardii.</title>
        <authorList>
            <person name="Marchant D.B."/>
            <person name="Chen G."/>
            <person name="Jenkins J."/>
            <person name="Shu S."/>
            <person name="Leebens-Mack J."/>
            <person name="Grimwood J."/>
            <person name="Schmutz J."/>
            <person name="Soltis P."/>
            <person name="Soltis D."/>
            <person name="Chen Z.-H."/>
        </authorList>
    </citation>
    <scope>NUCLEOTIDE SEQUENCE</scope>
    <source>
        <strain evidence="3">Whitten #5841</strain>
        <tissue evidence="3">Leaf</tissue>
    </source>
</reference>
<dbReference type="GO" id="GO:0003723">
    <property type="term" value="F:RNA binding"/>
    <property type="evidence" value="ECO:0007669"/>
    <property type="project" value="InterPro"/>
</dbReference>
<comment type="caution">
    <text evidence="3">The sequence shown here is derived from an EMBL/GenBank/DDBJ whole genome shotgun (WGS) entry which is preliminary data.</text>
</comment>
<dbReference type="Pfam" id="PF01535">
    <property type="entry name" value="PPR"/>
    <property type="match status" value="1"/>
</dbReference>
<evidence type="ECO:0000256" key="2">
    <source>
        <dbReference type="PROSITE-ProRule" id="PRU00708"/>
    </source>
</evidence>
<dbReference type="GO" id="GO:0009451">
    <property type="term" value="P:RNA modification"/>
    <property type="evidence" value="ECO:0007669"/>
    <property type="project" value="InterPro"/>
</dbReference>
<protein>
    <recommendedName>
        <fullName evidence="5">Pentatricopeptide repeat-containing protein</fullName>
    </recommendedName>
</protein>
<dbReference type="InterPro" id="IPR002885">
    <property type="entry name" value="PPR_rpt"/>
</dbReference>
<feature type="repeat" description="PPR" evidence="2">
    <location>
        <begin position="371"/>
        <end position="405"/>
    </location>
</feature>
<keyword evidence="4" id="KW-1185">Reference proteome</keyword>
<proteinExistence type="predicted"/>
<accession>A0A8T2UXI8</accession>
<dbReference type="Proteomes" id="UP000825935">
    <property type="component" value="Chromosome 5"/>
</dbReference>
<organism evidence="3 4">
    <name type="scientific">Ceratopteris richardii</name>
    <name type="common">Triangle waterfern</name>
    <dbReference type="NCBI Taxonomy" id="49495"/>
    <lineage>
        <taxon>Eukaryota</taxon>
        <taxon>Viridiplantae</taxon>
        <taxon>Streptophyta</taxon>
        <taxon>Embryophyta</taxon>
        <taxon>Tracheophyta</taxon>
        <taxon>Polypodiopsida</taxon>
        <taxon>Polypodiidae</taxon>
        <taxon>Polypodiales</taxon>
        <taxon>Pteridineae</taxon>
        <taxon>Pteridaceae</taxon>
        <taxon>Parkerioideae</taxon>
        <taxon>Ceratopteris</taxon>
    </lineage>
</organism>
<dbReference type="InterPro" id="IPR011990">
    <property type="entry name" value="TPR-like_helical_dom_sf"/>
</dbReference>
<feature type="repeat" description="PPR" evidence="2">
    <location>
        <begin position="65"/>
        <end position="99"/>
    </location>
</feature>
<dbReference type="PROSITE" id="PS51375">
    <property type="entry name" value="PPR"/>
    <property type="match status" value="7"/>
</dbReference>
<dbReference type="GO" id="GO:0048731">
    <property type="term" value="P:system development"/>
    <property type="evidence" value="ECO:0007669"/>
    <property type="project" value="UniProtKB-ARBA"/>
</dbReference>
<evidence type="ECO:0008006" key="5">
    <source>
        <dbReference type="Google" id="ProtNLM"/>
    </source>
</evidence>
<dbReference type="PANTHER" id="PTHR47926">
    <property type="entry name" value="PENTATRICOPEPTIDE REPEAT-CONTAINING PROTEIN"/>
    <property type="match status" value="1"/>
</dbReference>
<feature type="repeat" description="PPR" evidence="2">
    <location>
        <begin position="508"/>
        <end position="543"/>
    </location>
</feature>
<feature type="repeat" description="PPR" evidence="2">
    <location>
        <begin position="167"/>
        <end position="201"/>
    </location>
</feature>
<feature type="repeat" description="PPR" evidence="2">
    <location>
        <begin position="406"/>
        <end position="440"/>
    </location>
</feature>
<dbReference type="FunFam" id="1.25.40.10:FF:000031">
    <property type="entry name" value="Pentatricopeptide repeat-containing protein mitochondrial"/>
    <property type="match status" value="2"/>
</dbReference>
<keyword evidence="1" id="KW-0677">Repeat</keyword>